<keyword evidence="11" id="KW-1185">Reference proteome</keyword>
<dbReference type="GO" id="GO:0016020">
    <property type="term" value="C:membrane"/>
    <property type="evidence" value="ECO:0007669"/>
    <property type="project" value="UniProtKB-SubCell"/>
</dbReference>
<evidence type="ECO:0000256" key="4">
    <source>
        <dbReference type="ARBA" id="ARBA00023136"/>
    </source>
</evidence>
<dbReference type="FunCoup" id="A0A5G2R4I3">
    <property type="interactions" value="56"/>
</dbReference>
<evidence type="ECO:0000256" key="7">
    <source>
        <dbReference type="SAM" id="Phobius"/>
    </source>
</evidence>
<dbReference type="GeneTree" id="ENSGT00950000183043"/>
<feature type="region of interest" description="Disordered" evidence="6">
    <location>
        <begin position="502"/>
        <end position="541"/>
    </location>
</feature>
<dbReference type="Proteomes" id="UP000008227">
    <property type="component" value="Chromosome 1"/>
</dbReference>
<dbReference type="Ensembl" id="ENSSSCT00000070735.2">
    <property type="protein sequence ID" value="ENSSSCP00000071996.1"/>
    <property type="gene ID" value="ENSSSCG00000033805.3"/>
</dbReference>
<evidence type="ECO:0000313" key="11">
    <source>
        <dbReference type="Proteomes" id="UP000008227"/>
    </source>
</evidence>
<proteinExistence type="inferred from homology"/>
<dbReference type="InParanoid" id="A0A5G2R4I3"/>
<organism evidence="10 11">
    <name type="scientific">Sus scrofa</name>
    <name type="common">Pig</name>
    <dbReference type="NCBI Taxonomy" id="9823"/>
    <lineage>
        <taxon>Eukaryota</taxon>
        <taxon>Metazoa</taxon>
        <taxon>Chordata</taxon>
        <taxon>Craniata</taxon>
        <taxon>Vertebrata</taxon>
        <taxon>Euteleostomi</taxon>
        <taxon>Mammalia</taxon>
        <taxon>Eutheria</taxon>
        <taxon>Laurasiatheria</taxon>
        <taxon>Artiodactyla</taxon>
        <taxon>Suina</taxon>
        <taxon>Suidae</taxon>
        <taxon>Sus</taxon>
    </lineage>
</organism>
<evidence type="ECO:0000256" key="2">
    <source>
        <dbReference type="ARBA" id="ARBA00022692"/>
    </source>
</evidence>
<evidence type="ECO:0000259" key="9">
    <source>
        <dbReference type="Pfam" id="PF15371"/>
    </source>
</evidence>
<feature type="compositionally biased region" description="Basic and acidic residues" evidence="6">
    <location>
        <begin position="503"/>
        <end position="514"/>
    </location>
</feature>
<feature type="compositionally biased region" description="Basic and acidic residues" evidence="6">
    <location>
        <begin position="1064"/>
        <end position="1076"/>
    </location>
</feature>
<feature type="domain" description="SPATA31" evidence="8">
    <location>
        <begin position="534"/>
        <end position="911"/>
    </location>
</feature>
<feature type="compositionally biased region" description="Basic and acidic residues" evidence="6">
    <location>
        <begin position="523"/>
        <end position="532"/>
    </location>
</feature>
<feature type="region of interest" description="Disordered" evidence="6">
    <location>
        <begin position="1300"/>
        <end position="1324"/>
    </location>
</feature>
<feature type="compositionally biased region" description="Polar residues" evidence="6">
    <location>
        <begin position="1451"/>
        <end position="1463"/>
    </location>
</feature>
<feature type="region of interest" description="Disordered" evidence="6">
    <location>
        <begin position="200"/>
        <end position="219"/>
    </location>
</feature>
<evidence type="ECO:0000259" key="8">
    <source>
        <dbReference type="Pfam" id="PF14650"/>
    </source>
</evidence>
<evidence type="ECO:0000256" key="1">
    <source>
        <dbReference type="ARBA" id="ARBA00004167"/>
    </source>
</evidence>
<dbReference type="GeneID" id="100154821"/>
<feature type="region of interest" description="Disordered" evidence="6">
    <location>
        <begin position="1439"/>
        <end position="1470"/>
    </location>
</feature>
<comment type="similarity">
    <text evidence="5">Belongs to the SPATA31 family.</text>
</comment>
<gene>
    <name evidence="10" type="primary">SPATA31D1</name>
</gene>
<evidence type="ECO:0000256" key="3">
    <source>
        <dbReference type="ARBA" id="ARBA00022989"/>
    </source>
</evidence>
<dbReference type="RefSeq" id="XP_005660237.2">
    <property type="nucleotide sequence ID" value="XM_005660180.3"/>
</dbReference>
<feature type="compositionally biased region" description="Polar residues" evidence="6">
    <location>
        <begin position="1166"/>
        <end position="1177"/>
    </location>
</feature>
<feature type="compositionally biased region" description="Polar residues" evidence="6">
    <location>
        <begin position="200"/>
        <end position="216"/>
    </location>
</feature>
<dbReference type="InterPro" id="IPR027970">
    <property type="entry name" value="SPATA31-like"/>
</dbReference>
<dbReference type="STRING" id="9823.ENSSSCP00000071996"/>
<feature type="transmembrane region" description="Helical" evidence="7">
    <location>
        <begin position="82"/>
        <end position="99"/>
    </location>
</feature>
<reference evidence="10" key="2">
    <citation type="journal article" date="2020" name="Gigascience">
        <title>An improved pig reference genome sequence to enable pig genetics and genomics research.</title>
        <authorList>
            <person name="Warr A."/>
            <person name="Affara N."/>
            <person name="Aken B."/>
            <person name="Beiki H."/>
            <person name="Bickhart D.M."/>
            <person name="Billis K."/>
            <person name="Chow W."/>
            <person name="Eory L."/>
            <person name="Finlayson H.A."/>
            <person name="Flicek P."/>
            <person name="Giron C.G."/>
            <person name="Griffin D.K."/>
            <person name="Hall R."/>
            <person name="Hannum G."/>
            <person name="Hourlier T."/>
            <person name="Howe K."/>
            <person name="Hume D.A."/>
            <person name="Izuogu O."/>
            <person name="Kim K."/>
            <person name="Koren S."/>
            <person name="Liu H."/>
            <person name="Manchanda N."/>
            <person name="Martin F.J."/>
            <person name="Nonneman D.J."/>
            <person name="O'Connor R.E."/>
            <person name="Phillippy A.M."/>
            <person name="Rohrer G.A."/>
            <person name="Rosen B.D."/>
            <person name="Rund L.A."/>
            <person name="Sargent C.A."/>
            <person name="Schook L.B."/>
            <person name="Schroeder S.G."/>
            <person name="Schwartz A.S."/>
            <person name="Skinner B.M."/>
            <person name="Talbot R."/>
            <person name="Tseng E."/>
            <person name="Tuggle C.K."/>
            <person name="Watson M."/>
            <person name="Smith T.P.L."/>
            <person name="Archibald A.L."/>
        </authorList>
    </citation>
    <scope>NUCLEOTIDE SEQUENCE [LARGE SCALE GENOMIC DNA]</scope>
    <source>
        <strain evidence="10">Duroc</strain>
    </source>
</reference>
<feature type="compositionally biased region" description="Basic residues" evidence="6">
    <location>
        <begin position="114"/>
        <end position="127"/>
    </location>
</feature>
<feature type="compositionally biased region" description="Low complexity" evidence="6">
    <location>
        <begin position="1178"/>
        <end position="1191"/>
    </location>
</feature>
<keyword evidence="3 7" id="KW-1133">Transmembrane helix</keyword>
<dbReference type="CTD" id="389763"/>
<reference evidence="10" key="3">
    <citation type="submission" date="2025-08" db="UniProtKB">
        <authorList>
            <consortium name="Ensembl"/>
        </authorList>
    </citation>
    <scope>IDENTIFICATION</scope>
</reference>
<dbReference type="OrthoDB" id="9633439at2759"/>
<name>A0A5G2R4I3_PIG</name>
<feature type="compositionally biased region" description="Polar residues" evidence="6">
    <location>
        <begin position="1014"/>
        <end position="1027"/>
    </location>
</feature>
<feature type="region of interest" description="Disordered" evidence="6">
    <location>
        <begin position="814"/>
        <end position="867"/>
    </location>
</feature>
<evidence type="ECO:0000256" key="5">
    <source>
        <dbReference type="ARBA" id="ARBA00035009"/>
    </source>
</evidence>
<feature type="compositionally biased region" description="Basic and acidic residues" evidence="6">
    <location>
        <begin position="1"/>
        <end position="21"/>
    </location>
</feature>
<evidence type="ECO:0000256" key="6">
    <source>
        <dbReference type="SAM" id="MobiDB-lite"/>
    </source>
</evidence>
<feature type="region of interest" description="Disordered" evidence="6">
    <location>
        <begin position="1166"/>
        <end position="1203"/>
    </location>
</feature>
<reference evidence="11" key="1">
    <citation type="submission" date="2009-11" db="EMBL/GenBank/DDBJ databases">
        <authorList>
            <consortium name="Porcine genome sequencing project"/>
        </authorList>
    </citation>
    <scope>NUCLEOTIDE SEQUENCE [LARGE SCALE GENOMIC DNA]</scope>
    <source>
        <strain evidence="11">Duroc</strain>
    </source>
</reference>
<feature type="region of interest" description="Disordered" evidence="6">
    <location>
        <begin position="995"/>
        <end position="1140"/>
    </location>
</feature>
<feature type="region of interest" description="Disordered" evidence="6">
    <location>
        <begin position="706"/>
        <end position="728"/>
    </location>
</feature>
<feature type="compositionally biased region" description="Basic and acidic residues" evidence="6">
    <location>
        <begin position="831"/>
        <end position="859"/>
    </location>
</feature>
<protein>
    <submittedName>
        <fullName evidence="10">SPATA31 subfamily D member 1</fullName>
    </submittedName>
</protein>
<dbReference type="InterPro" id="IPR039509">
    <property type="entry name" value="SPATA31"/>
</dbReference>
<keyword evidence="2 7" id="KW-0812">Transmembrane</keyword>
<feature type="region of interest" description="Disordered" evidence="6">
    <location>
        <begin position="114"/>
        <end position="133"/>
    </location>
</feature>
<dbReference type="ExpressionAtlas" id="A0A5G2R4I3">
    <property type="expression patterns" value="baseline and differential"/>
</dbReference>
<feature type="domain" description="SPATA31-like" evidence="9">
    <location>
        <begin position="119"/>
        <end position="206"/>
    </location>
</feature>
<dbReference type="Pfam" id="PF15371">
    <property type="entry name" value="DUF4599"/>
    <property type="match status" value="1"/>
</dbReference>
<comment type="subcellular location">
    <subcellularLocation>
        <location evidence="1">Membrane</location>
        <topology evidence="1">Single-pass membrane protein</topology>
    </subcellularLocation>
</comment>
<evidence type="ECO:0000313" key="10">
    <source>
        <dbReference type="Ensembl" id="ENSSSCP00000071996.1"/>
    </source>
</evidence>
<feature type="compositionally biased region" description="Basic and acidic residues" evidence="6">
    <location>
        <begin position="1113"/>
        <end position="1138"/>
    </location>
</feature>
<reference evidence="10" key="4">
    <citation type="submission" date="2025-09" db="UniProtKB">
        <authorList>
            <consortium name="Ensembl"/>
        </authorList>
    </citation>
    <scope>IDENTIFICATION</scope>
</reference>
<dbReference type="Pfam" id="PF14650">
    <property type="entry name" value="FAM75"/>
    <property type="match status" value="1"/>
</dbReference>
<dbReference type="Bgee" id="ENSSSCG00000033805">
    <property type="expression patterns" value="Expressed in testis and 13 other cell types or tissues"/>
</dbReference>
<sequence length="1587" mass="175532">MWRDCPSKEPPKRECLRDKPGHPSVPANPRPLLTYQPDQSMCIAIRKIKRRVTQPSPAQITDFHTDPCLSFGSTSLDIDPNLTVVCGLGLLLLFLWYLVGFPCLPTSCKTKDIRKRQGRAKRRRKGGTSKGWRCRQTETEEKMKLISILKSPLGRHDDTTRFRQLLCPDPSCEVCNNASAEVSWLLFPEALEDATSSVSPLASTAPVTDSSFTLSPDASAVPPGDLIPASLSEPSPLPPSILSPRPMTPLVDFFLPSPLGHSLSPEPFAPLDSEFPVDCSPPQALAFPPLLPHDTQTADPVVPPEATLSLNTIFSLDPTFAQDINNLSDLSQAMNPIDSFACHHAPPTLCVSPQQDCTLTVTQSKSIAILLKPLPESTPPDSPGALSTYVPTLRGIDHSGLSVSDFSWWKAHAKDLFPPTLTQCDFNQEFLALHSAETSFGGDPAAIFVEPGNLSFLSPDVLALLERQVQKRSDFLMWKEKEKKKDYFPKQFGPDYQLNSSEKMMESNADKRDPAASLPFWSSKDKPKELHMHQQPPYPKSLEDHLQQKCIQLFWGLPSLHSESLPSAFHVSGDGSSVFIFNRNSNFSADQESPVHPHPLPLSLPEIQPEPLPQTLPPSQPLPLTEVQPQVHPQSPLPVIPSSPLSQIRICGVCFHKPQNEPECLTSSEIQQLEWNMLQKQQENLWGVPSVVQRSKEDSCLPAPSISYHQVPRGPGAPRAHASISIPPGEFPLSDEIRKKLEHHLRKRLIQHRWGLPRRITESVSLLMPPREFLEISEAESNYGVSLISVLKGQSSKNLSVGLSQPGSIHERDSEMLQQEADVGKDQGQSLEHHPKDHLLNDTKSSSDKDLEYDSEKDLNSQMPSLSEENLRVSAGSLGQRQLENALKVHLSKKFEEINEGKLPGTVNSSWHAIKQTLLILEKSHTQIEERNLPSSMGESYSLNTCHELTFVDSRAQQMLEAHIKKFHMRMLWGLPRKVLESIEIFKLKDASSQSLSHSNFSSSTNELSEADSKSGSIRFQRGSSKSLHGDKVGTTASAPATRPVGKGGQRILRRSHPNTNRGLAEDVQRSKDARQTRPTSKLCISGKANQRQMHPANRYPSKLLTKQAGARQEPKSKSVSSRDKGEMKQGQKVEKLEPVSMPNVSREIFRAEELNAVQLKASENLTTSKPGSSQAINVNENKVETTVTTERPPRKLPVPQDPKSLDLKEQLLDELKCKLENRGHSQAQGRPLDASLAPDNLTYKASLTHAQGVSGGDMGASQVLHAHLEDRGIRMEQQQKTWVPKNGFRRCQDNNFPCTAKRVSSPGPKAEELGGGDAGLGTSQLRRKSLPTQKMVLEETLGSKSCQTLSQKGQPPPESLTRKRMKHFFQWLYPGGKCKRQEGPQEKGSPVSAAQIRGLVKSRATVTGTTEAQKIMTDIGKFLEEKLVCQHPVDVPCSQESLPSPEKSGKTQQKAEVQVQTGPGQGHPLNYRVPVSKVTNNKSCHQEAIFPGQSYPPSTRKIRDKNINPHRVVACKGQQLCQKHPPPVPCREHVPHPSPTCRHQAVQAPLATLSTAKGTVFRDLSLLFRQKSLLQSFQGGKGPIQK</sequence>
<feature type="region of interest" description="Disordered" evidence="6">
    <location>
        <begin position="1"/>
        <end position="31"/>
    </location>
</feature>
<keyword evidence="4 7" id="KW-0472">Membrane</keyword>
<dbReference type="PANTHER" id="PTHR21859">
    <property type="entry name" value="ACROSOME-SPECIFIC PROTEIN"/>
    <property type="match status" value="1"/>
</dbReference>
<dbReference type="PANTHER" id="PTHR21859:SF12">
    <property type="entry name" value="SPERMATOGENESIS-ASSOCIATED PROTEIN 31D1"/>
    <property type="match status" value="1"/>
</dbReference>
<accession>A0A5G2R4I3</accession>
<dbReference type="KEGG" id="ssc:100154821"/>
<feature type="compositionally biased region" description="Low complexity" evidence="6">
    <location>
        <begin position="995"/>
        <end position="1008"/>
    </location>
</feature>